<proteinExistence type="predicted"/>
<dbReference type="AlphaFoldDB" id="A0A2M4C989"/>
<sequence>MSDRFLLFAASLAAVLHHNKKAFSVTLFVMDIFASRSRFVMYVQYDAAKALKLELQLVPLNLVDVHQMILKVILLLKPLITQTYANKNQPIELI</sequence>
<name>A0A2M4C989_9DIPT</name>
<organism evidence="1">
    <name type="scientific">Anopheles marajoara</name>
    <dbReference type="NCBI Taxonomy" id="58244"/>
    <lineage>
        <taxon>Eukaryota</taxon>
        <taxon>Metazoa</taxon>
        <taxon>Ecdysozoa</taxon>
        <taxon>Arthropoda</taxon>
        <taxon>Hexapoda</taxon>
        <taxon>Insecta</taxon>
        <taxon>Pterygota</taxon>
        <taxon>Neoptera</taxon>
        <taxon>Endopterygota</taxon>
        <taxon>Diptera</taxon>
        <taxon>Nematocera</taxon>
        <taxon>Culicoidea</taxon>
        <taxon>Culicidae</taxon>
        <taxon>Anophelinae</taxon>
        <taxon>Anopheles</taxon>
    </lineage>
</organism>
<reference evidence="1" key="1">
    <citation type="submission" date="2018-01" db="EMBL/GenBank/DDBJ databases">
        <title>An insight into the sialome of Amazonian anophelines.</title>
        <authorList>
            <person name="Ribeiro J.M."/>
            <person name="Scarpassa V."/>
            <person name="Calvo E."/>
        </authorList>
    </citation>
    <scope>NUCLEOTIDE SEQUENCE</scope>
    <source>
        <tissue evidence="1">Salivary glands</tissue>
    </source>
</reference>
<accession>A0A2M4C989</accession>
<dbReference type="EMBL" id="GGFJ01012775">
    <property type="protein sequence ID" value="MBW61916.1"/>
    <property type="molecule type" value="Transcribed_RNA"/>
</dbReference>
<evidence type="ECO:0000313" key="1">
    <source>
        <dbReference type="EMBL" id="MBW61916.1"/>
    </source>
</evidence>
<protein>
    <submittedName>
        <fullName evidence="1">Putative secreted protein</fullName>
    </submittedName>
</protein>